<comment type="catalytic activity">
    <reaction evidence="12">
        <text>2,5-diamino-6-(1-D-ribitylamino)pyrimidin-4(3H)-one 5'-phosphate + NADP(+) = 2,5-diamino-6-(1-D-ribosylamino)pyrimidin-4(3H)-one 5'-phosphate + NADPH + H(+)</text>
        <dbReference type="Rhea" id="RHEA:27278"/>
        <dbReference type="ChEBI" id="CHEBI:15378"/>
        <dbReference type="ChEBI" id="CHEBI:57783"/>
        <dbReference type="ChEBI" id="CHEBI:58349"/>
        <dbReference type="ChEBI" id="CHEBI:58890"/>
        <dbReference type="ChEBI" id="CHEBI:59545"/>
        <dbReference type="EC" id="1.1.1.302"/>
    </reaction>
</comment>
<evidence type="ECO:0000256" key="3">
    <source>
        <dbReference type="ARBA" id="ARBA00009723"/>
    </source>
</evidence>
<comment type="catalytic activity">
    <reaction evidence="11">
        <text>2,5-diamino-6-(1-D-ribitylamino)pyrimidin-4(3H)-one 5'-phosphate + NAD(+) = 2,5-diamino-6-(1-D-ribosylamino)pyrimidin-4(3H)-one 5'-phosphate + NADH + H(+)</text>
        <dbReference type="Rhea" id="RHEA:27274"/>
        <dbReference type="ChEBI" id="CHEBI:15378"/>
        <dbReference type="ChEBI" id="CHEBI:57540"/>
        <dbReference type="ChEBI" id="CHEBI:57945"/>
        <dbReference type="ChEBI" id="CHEBI:58890"/>
        <dbReference type="ChEBI" id="CHEBI:59545"/>
        <dbReference type="EC" id="1.1.1.302"/>
    </reaction>
</comment>
<evidence type="ECO:0000256" key="13">
    <source>
        <dbReference type="SAM" id="MobiDB-lite"/>
    </source>
</evidence>
<dbReference type="AlphaFoldDB" id="A0A319CHM6"/>
<sequence length="304" mass="32595">MTTPPSDALTFPASDREFLEPHLPPVPSPSPSPSTTTQTHNAEPTLPFTTLTFATSLDSSLALSPGTRTVLSGPQSKAMTHYLRSRHDAILIGVGTAIADDPGLNCRIAGVGGYGADNLEGQPRPIIVDPSARWRITSQAKIVEMVRRGRGRAPWVLIAEGTEVDSEVRGVLEGVGGRFIPVPWGNFPGDCGGNEEGKGEGKGRKEFDWRQVLEYLRREEGVRSIMIEGGAAVINSLLEPRFQGLVSSVIVTIAPTWLGRGGVVVCPPRRVEGGVVVPASRLTGVRWYPFGEDVVLCGRIRVDS</sequence>
<evidence type="ECO:0000256" key="5">
    <source>
        <dbReference type="ARBA" id="ARBA00015035"/>
    </source>
</evidence>
<dbReference type="OrthoDB" id="5432at2759"/>
<keyword evidence="7" id="KW-0521">NADP</keyword>
<proteinExistence type="inferred from homology"/>
<feature type="compositionally biased region" description="Low complexity" evidence="13">
    <location>
        <begin position="33"/>
        <end position="43"/>
    </location>
</feature>
<organism evidence="15 16">
    <name type="scientific">Aspergillus uvarum CBS 121591</name>
    <dbReference type="NCBI Taxonomy" id="1448315"/>
    <lineage>
        <taxon>Eukaryota</taxon>
        <taxon>Fungi</taxon>
        <taxon>Dikarya</taxon>
        <taxon>Ascomycota</taxon>
        <taxon>Pezizomycotina</taxon>
        <taxon>Eurotiomycetes</taxon>
        <taxon>Eurotiomycetidae</taxon>
        <taxon>Eurotiales</taxon>
        <taxon>Aspergillaceae</taxon>
        <taxon>Aspergillus</taxon>
        <taxon>Aspergillus subgen. Circumdati</taxon>
    </lineage>
</organism>
<feature type="region of interest" description="Disordered" evidence="13">
    <location>
        <begin position="1"/>
        <end position="43"/>
    </location>
</feature>
<keyword evidence="8" id="KW-0560">Oxidoreductase</keyword>
<evidence type="ECO:0000256" key="10">
    <source>
        <dbReference type="ARBA" id="ARBA00031630"/>
    </source>
</evidence>
<comment type="function">
    <text evidence="1">Catalyzes an early step in riboflavin biosynthesis, the NADPH-dependent reduction of the ribose side chain of 2,5-diamino-6-ribosylamino-4(3H)-pyrimidinone 5'-phosphate, yielding 2,5-diamino-6-ribitylamino-4(3H)-pyrimidinone 5'-phosphate.</text>
</comment>
<evidence type="ECO:0000256" key="12">
    <source>
        <dbReference type="ARBA" id="ARBA00049020"/>
    </source>
</evidence>
<gene>
    <name evidence="15" type="ORF">BO82DRAFT_328608</name>
</gene>
<comment type="pathway">
    <text evidence="2">Cofactor biosynthesis; riboflavin biosynthesis.</text>
</comment>
<comment type="similarity">
    <text evidence="3">Belongs to the HTP reductase family.</text>
</comment>
<dbReference type="EC" id="1.1.1.302" evidence="4"/>
<dbReference type="SUPFAM" id="SSF53597">
    <property type="entry name" value="Dihydrofolate reductase-like"/>
    <property type="match status" value="1"/>
</dbReference>
<evidence type="ECO:0000256" key="4">
    <source>
        <dbReference type="ARBA" id="ARBA00012851"/>
    </source>
</evidence>
<evidence type="ECO:0000259" key="14">
    <source>
        <dbReference type="Pfam" id="PF01872"/>
    </source>
</evidence>
<evidence type="ECO:0000256" key="11">
    <source>
        <dbReference type="ARBA" id="ARBA00047550"/>
    </source>
</evidence>
<dbReference type="STRING" id="1448315.A0A319CHM6"/>
<accession>A0A319CHM6</accession>
<dbReference type="InterPro" id="IPR050765">
    <property type="entry name" value="Riboflavin_Biosynth_HTPR"/>
</dbReference>
<keyword evidence="16" id="KW-1185">Reference proteome</keyword>
<dbReference type="PANTHER" id="PTHR38011">
    <property type="entry name" value="DIHYDROFOLATE REDUCTASE FAMILY PROTEIN (AFU_ORTHOLOGUE AFUA_8G06820)"/>
    <property type="match status" value="1"/>
</dbReference>
<dbReference type="GO" id="GO:0008703">
    <property type="term" value="F:5-amino-6-(5-phosphoribosylamino)uracil reductase activity"/>
    <property type="evidence" value="ECO:0007669"/>
    <property type="project" value="InterPro"/>
</dbReference>
<evidence type="ECO:0000256" key="6">
    <source>
        <dbReference type="ARBA" id="ARBA00022619"/>
    </source>
</evidence>
<dbReference type="RefSeq" id="XP_025495365.1">
    <property type="nucleotide sequence ID" value="XM_025633020.1"/>
</dbReference>
<evidence type="ECO:0000256" key="8">
    <source>
        <dbReference type="ARBA" id="ARBA00023002"/>
    </source>
</evidence>
<dbReference type="PANTHER" id="PTHR38011:SF7">
    <property type="entry name" value="2,5-DIAMINO-6-RIBOSYLAMINO-4(3H)-PYRIMIDINONE 5'-PHOSPHATE REDUCTASE"/>
    <property type="match status" value="1"/>
</dbReference>
<evidence type="ECO:0000256" key="9">
    <source>
        <dbReference type="ARBA" id="ARBA00030073"/>
    </source>
</evidence>
<evidence type="ECO:0000256" key="2">
    <source>
        <dbReference type="ARBA" id="ARBA00005104"/>
    </source>
</evidence>
<evidence type="ECO:0000313" key="15">
    <source>
        <dbReference type="EMBL" id="PYH85165.1"/>
    </source>
</evidence>
<feature type="compositionally biased region" description="Pro residues" evidence="13">
    <location>
        <begin position="22"/>
        <end position="32"/>
    </location>
</feature>
<reference evidence="15 16" key="1">
    <citation type="submission" date="2016-12" db="EMBL/GenBank/DDBJ databases">
        <title>The genomes of Aspergillus section Nigri reveals drivers in fungal speciation.</title>
        <authorList>
            <consortium name="DOE Joint Genome Institute"/>
            <person name="Vesth T.C."/>
            <person name="Nybo J."/>
            <person name="Theobald S."/>
            <person name="Brandl J."/>
            <person name="Frisvad J.C."/>
            <person name="Nielsen K.F."/>
            <person name="Lyhne E.K."/>
            <person name="Kogle M.E."/>
            <person name="Kuo A."/>
            <person name="Riley R."/>
            <person name="Clum A."/>
            <person name="Nolan M."/>
            <person name="Lipzen A."/>
            <person name="Salamov A."/>
            <person name="Henrissat B."/>
            <person name="Wiebenga A."/>
            <person name="De Vries R.P."/>
            <person name="Grigoriev I.V."/>
            <person name="Mortensen U.H."/>
            <person name="Andersen M.R."/>
            <person name="Baker S.E."/>
        </authorList>
    </citation>
    <scope>NUCLEOTIDE SEQUENCE [LARGE SCALE GENOMIC DNA]</scope>
    <source>
        <strain evidence="15 16">CBS 121591</strain>
    </source>
</reference>
<keyword evidence="6" id="KW-0686">Riboflavin biosynthesis</keyword>
<protein>
    <recommendedName>
        <fullName evidence="5">2,5-diamino-6-ribosylamino-4(3H)-pyrimidinone 5'-phosphate reductase</fullName>
        <ecNumber evidence="4">1.1.1.302</ecNumber>
    </recommendedName>
    <alternativeName>
        <fullName evidence="10">2,5-diamino-6-(5-phospho-D-ribosylamino)pyrimidin-4(3H)-one reductase</fullName>
    </alternativeName>
    <alternativeName>
        <fullName evidence="9">2,5-diamino-6-ribitylamino-4(3H)-pyrimidinone 5'-phosphate synthase</fullName>
    </alternativeName>
</protein>
<dbReference type="Pfam" id="PF01872">
    <property type="entry name" value="RibD_C"/>
    <property type="match status" value="1"/>
</dbReference>
<dbReference type="VEuPathDB" id="FungiDB:BO82DRAFT_328608"/>
<evidence type="ECO:0000256" key="1">
    <source>
        <dbReference type="ARBA" id="ARBA00003555"/>
    </source>
</evidence>
<name>A0A319CHM6_9EURO</name>
<feature type="domain" description="Bacterial bifunctional deaminase-reductase C-terminal" evidence="14">
    <location>
        <begin position="47"/>
        <end position="296"/>
    </location>
</feature>
<evidence type="ECO:0000313" key="16">
    <source>
        <dbReference type="Proteomes" id="UP000248340"/>
    </source>
</evidence>
<dbReference type="InterPro" id="IPR002734">
    <property type="entry name" value="RibDG_C"/>
</dbReference>
<dbReference type="Proteomes" id="UP000248340">
    <property type="component" value="Unassembled WGS sequence"/>
</dbReference>
<dbReference type="GeneID" id="37135761"/>
<dbReference type="Gene3D" id="3.40.430.10">
    <property type="entry name" value="Dihydrofolate Reductase, subunit A"/>
    <property type="match status" value="1"/>
</dbReference>
<dbReference type="InterPro" id="IPR024072">
    <property type="entry name" value="DHFR-like_dom_sf"/>
</dbReference>
<evidence type="ECO:0000256" key="7">
    <source>
        <dbReference type="ARBA" id="ARBA00022857"/>
    </source>
</evidence>
<dbReference type="GO" id="GO:0009231">
    <property type="term" value="P:riboflavin biosynthetic process"/>
    <property type="evidence" value="ECO:0007669"/>
    <property type="project" value="UniProtKB-KW"/>
</dbReference>
<dbReference type="EMBL" id="KZ821681">
    <property type="protein sequence ID" value="PYH85165.1"/>
    <property type="molecule type" value="Genomic_DNA"/>
</dbReference>